<dbReference type="InParanoid" id="G2XWG0"/>
<reference evidence="2" key="1">
    <citation type="journal article" date="2011" name="PLoS Genet.">
        <title>Genomic analysis of the necrotrophic fungal pathogens Sclerotinia sclerotiorum and Botrytis cinerea.</title>
        <authorList>
            <person name="Amselem J."/>
            <person name="Cuomo C.A."/>
            <person name="van Kan J.A."/>
            <person name="Viaud M."/>
            <person name="Benito E.P."/>
            <person name="Couloux A."/>
            <person name="Coutinho P.M."/>
            <person name="de Vries R.P."/>
            <person name="Dyer P.S."/>
            <person name="Fillinger S."/>
            <person name="Fournier E."/>
            <person name="Gout L."/>
            <person name="Hahn M."/>
            <person name="Kohn L."/>
            <person name="Lapalu N."/>
            <person name="Plummer K.M."/>
            <person name="Pradier J.M."/>
            <person name="Quevillon E."/>
            <person name="Sharon A."/>
            <person name="Simon A."/>
            <person name="ten Have A."/>
            <person name="Tudzynski B."/>
            <person name="Tudzynski P."/>
            <person name="Wincker P."/>
            <person name="Andrew M."/>
            <person name="Anthouard V."/>
            <person name="Beever R.E."/>
            <person name="Beffa R."/>
            <person name="Benoit I."/>
            <person name="Bouzid O."/>
            <person name="Brault B."/>
            <person name="Chen Z."/>
            <person name="Choquer M."/>
            <person name="Collemare J."/>
            <person name="Cotton P."/>
            <person name="Danchin E.G."/>
            <person name="Da Silva C."/>
            <person name="Gautier A."/>
            <person name="Giraud C."/>
            <person name="Giraud T."/>
            <person name="Gonzalez C."/>
            <person name="Grossetete S."/>
            <person name="Guldener U."/>
            <person name="Henrissat B."/>
            <person name="Howlett B.J."/>
            <person name="Kodira C."/>
            <person name="Kretschmer M."/>
            <person name="Lappartient A."/>
            <person name="Leroch M."/>
            <person name="Levis C."/>
            <person name="Mauceli E."/>
            <person name="Neuveglise C."/>
            <person name="Oeser B."/>
            <person name="Pearson M."/>
            <person name="Poulain J."/>
            <person name="Poussereau N."/>
            <person name="Quesneville H."/>
            <person name="Rascle C."/>
            <person name="Schumacher J."/>
            <person name="Segurens B."/>
            <person name="Sexton A."/>
            <person name="Silva E."/>
            <person name="Sirven C."/>
            <person name="Soanes D.M."/>
            <person name="Talbot N.J."/>
            <person name="Templeton M."/>
            <person name="Yandava C."/>
            <person name="Yarden O."/>
            <person name="Zeng Q."/>
            <person name="Rollins J.A."/>
            <person name="Lebrun M.H."/>
            <person name="Dickman M."/>
        </authorList>
    </citation>
    <scope>NUCLEOTIDE SEQUENCE [LARGE SCALE GENOMIC DNA]</scope>
    <source>
        <strain evidence="2">T4</strain>
    </source>
</reference>
<dbReference type="EMBL" id="FQ790272">
    <property type="protein sequence ID" value="CCD44830.1"/>
    <property type="molecule type" value="Genomic_DNA"/>
</dbReference>
<dbReference type="HOGENOM" id="CLU_2333382_0_0_1"/>
<evidence type="ECO:0000313" key="1">
    <source>
        <dbReference type="EMBL" id="CCD44830.1"/>
    </source>
</evidence>
<evidence type="ECO:0000313" key="2">
    <source>
        <dbReference type="Proteomes" id="UP000008177"/>
    </source>
</evidence>
<proteinExistence type="predicted"/>
<dbReference type="Proteomes" id="UP000008177">
    <property type="component" value="Unplaced contigs"/>
</dbReference>
<sequence length="98" mass="10585">MIASTLQITACVKAVGPVSAHTTETTKIAFDYCSPAMLLILNATLSDRLQVDEAQQSNRKEYGAKLPRLSHLQVPDDSSFETLRDCTATCTLGIDGII</sequence>
<gene>
    <name evidence="1" type="ORF">BofuT4_uP051790.1</name>
</gene>
<accession>G2XWG0</accession>
<protein>
    <submittedName>
        <fullName evidence="1">Uncharacterized protein</fullName>
    </submittedName>
</protein>
<name>G2XWG0_BOTF4</name>
<dbReference type="AlphaFoldDB" id="G2XWG0"/>
<organism evidence="1 2">
    <name type="scientific">Botryotinia fuckeliana (strain T4)</name>
    <name type="common">Noble rot fungus</name>
    <name type="synonym">Botrytis cinerea</name>
    <dbReference type="NCBI Taxonomy" id="999810"/>
    <lineage>
        <taxon>Eukaryota</taxon>
        <taxon>Fungi</taxon>
        <taxon>Dikarya</taxon>
        <taxon>Ascomycota</taxon>
        <taxon>Pezizomycotina</taxon>
        <taxon>Leotiomycetes</taxon>
        <taxon>Helotiales</taxon>
        <taxon>Sclerotiniaceae</taxon>
        <taxon>Botrytis</taxon>
    </lineage>
</organism>